<comment type="caution">
    <text evidence="2">The sequence shown here is derived from an EMBL/GenBank/DDBJ whole genome shotgun (WGS) entry which is preliminary data.</text>
</comment>
<dbReference type="RefSeq" id="WP_169657949.1">
    <property type="nucleotide sequence ID" value="NZ_JABANE010000046.1"/>
</dbReference>
<organism evidence="2 3">
    <name type="scientific">Flammeovirga aprica JL-4</name>
    <dbReference type="NCBI Taxonomy" id="694437"/>
    <lineage>
        <taxon>Bacteria</taxon>
        <taxon>Pseudomonadati</taxon>
        <taxon>Bacteroidota</taxon>
        <taxon>Cytophagia</taxon>
        <taxon>Cytophagales</taxon>
        <taxon>Flammeovirgaceae</taxon>
        <taxon>Flammeovirga</taxon>
    </lineage>
</organism>
<evidence type="ECO:0000256" key="1">
    <source>
        <dbReference type="SAM" id="Phobius"/>
    </source>
</evidence>
<evidence type="ECO:0000313" key="2">
    <source>
        <dbReference type="EMBL" id="NME69682.1"/>
    </source>
</evidence>
<dbReference type="AlphaFoldDB" id="A0A7X9RVW3"/>
<feature type="transmembrane region" description="Helical" evidence="1">
    <location>
        <begin position="12"/>
        <end position="30"/>
    </location>
</feature>
<sequence length="107" mass="12213">MLIWSGRGILSIFVFIGSIILLTLALPQSIETDYKIVLSLIITALFSGIMGKRWNKSEEHVVHDKVTGKKVIIRNMIHTFFWIKMQYWGLIFGVMGVSLFVTKALEL</sequence>
<evidence type="ECO:0000313" key="3">
    <source>
        <dbReference type="Proteomes" id="UP000576082"/>
    </source>
</evidence>
<accession>A0A7X9RVW3</accession>
<keyword evidence="1" id="KW-0812">Transmembrane</keyword>
<feature type="transmembrane region" description="Helical" evidence="1">
    <location>
        <begin position="36"/>
        <end position="55"/>
    </location>
</feature>
<gene>
    <name evidence="2" type="ORF">HHU12_17030</name>
</gene>
<feature type="transmembrane region" description="Helical" evidence="1">
    <location>
        <begin position="76"/>
        <end position="101"/>
    </location>
</feature>
<reference evidence="2 3" key="1">
    <citation type="submission" date="2020-04" db="EMBL/GenBank/DDBJ databases">
        <title>Flammeovirga sp. SR4, a novel species isolated from seawater.</title>
        <authorList>
            <person name="Wang X."/>
        </authorList>
    </citation>
    <scope>NUCLEOTIDE SEQUENCE [LARGE SCALE GENOMIC DNA]</scope>
    <source>
        <strain evidence="2 3">ATCC 23126</strain>
    </source>
</reference>
<proteinExistence type="predicted"/>
<keyword evidence="3" id="KW-1185">Reference proteome</keyword>
<keyword evidence="1" id="KW-0472">Membrane</keyword>
<keyword evidence="1" id="KW-1133">Transmembrane helix</keyword>
<dbReference type="Proteomes" id="UP000576082">
    <property type="component" value="Unassembled WGS sequence"/>
</dbReference>
<dbReference type="EMBL" id="JABANE010000046">
    <property type="protein sequence ID" value="NME69682.1"/>
    <property type="molecule type" value="Genomic_DNA"/>
</dbReference>
<protein>
    <submittedName>
        <fullName evidence="2">Uncharacterized protein</fullName>
    </submittedName>
</protein>
<name>A0A7X9RVW3_9BACT</name>